<name>A0A4V6JID4_9ENTR</name>
<reference evidence="3" key="2">
    <citation type="submission" date="2017-09" db="EMBL/GenBank/DDBJ databases">
        <title>FDA dAtabase for Regulatory Grade micrObial Sequences (FDA-ARGOS): Supporting development and validation of Infectious Disease Dx tests.</title>
        <authorList>
            <person name="Minogue T."/>
            <person name="Wolcott M."/>
            <person name="Wasieloski L."/>
            <person name="Aguilar W."/>
            <person name="Moore D."/>
            <person name="Tallon L."/>
            <person name="Sadzewicz L."/>
            <person name="Ott S."/>
            <person name="Zhao X."/>
            <person name="Nagaraj S."/>
            <person name="Vavikolanu K."/>
            <person name="Aluvathingal J."/>
            <person name="Nadendla S."/>
            <person name="Sichtig H."/>
        </authorList>
    </citation>
    <scope>NUCLEOTIDE SEQUENCE [LARGE SCALE GENOMIC DNA]</scope>
    <source>
        <strain evidence="3">FDAARGOS_404</strain>
    </source>
</reference>
<protein>
    <submittedName>
        <fullName evidence="2">Uncharacterized protein</fullName>
    </submittedName>
</protein>
<evidence type="ECO:0000313" key="1">
    <source>
        <dbReference type="EMBL" id="PHH04075.1"/>
    </source>
</evidence>
<dbReference type="EMBL" id="LR590464">
    <property type="protein sequence ID" value="VTP67793.1"/>
    <property type="molecule type" value="Genomic_DNA"/>
</dbReference>
<sequence length="84" mass="9609">MINAHQVKEMFRQPGDKGKEEDMAKLRFTVVISGSSGYRTYQVKANDWKEADKIAIDLHRSEEPEEPEYEIGTAAVIAGWPKVW</sequence>
<evidence type="ECO:0000313" key="2">
    <source>
        <dbReference type="EMBL" id="VTP67793.1"/>
    </source>
</evidence>
<evidence type="ECO:0000313" key="3">
    <source>
        <dbReference type="Proteomes" id="UP000222768"/>
    </source>
</evidence>
<accession>A0A4V6JID4</accession>
<organism evidence="2 4">
    <name type="scientific">Leclercia adecarboxylata</name>
    <dbReference type="NCBI Taxonomy" id="83655"/>
    <lineage>
        <taxon>Bacteria</taxon>
        <taxon>Pseudomonadati</taxon>
        <taxon>Pseudomonadota</taxon>
        <taxon>Gammaproteobacteria</taxon>
        <taxon>Enterobacterales</taxon>
        <taxon>Enterobacteriaceae</taxon>
        <taxon>Leclercia</taxon>
    </lineage>
</organism>
<reference evidence="2 4" key="3">
    <citation type="submission" date="2019-05" db="EMBL/GenBank/DDBJ databases">
        <authorList>
            <consortium name="Pathogen Informatics"/>
        </authorList>
    </citation>
    <scope>NUCLEOTIDE SEQUENCE [LARGE SCALE GENOMIC DNA]</scope>
    <source>
        <strain evidence="2 4">NCTC13032</strain>
    </source>
</reference>
<reference evidence="1" key="1">
    <citation type="submission" date="2017-09" db="EMBL/GenBank/DDBJ databases">
        <title>FDA dAtabase for Regulatory Grade micrObial Sequences (FDA-ARGOS): Supporting development and validation of Infectious Disease Dx tests.</title>
        <authorList>
            <person name="Minogue T."/>
            <person name="Wolcott M."/>
            <person name="Wasieloski L."/>
            <person name="Aguilar W."/>
            <person name="Moore D."/>
            <person name="Tallon L.J."/>
            <person name="Sadzewicz L."/>
            <person name="Ott S."/>
            <person name="Zhao X."/>
            <person name="Nagaraj S."/>
            <person name="Vavikolanu K."/>
            <person name="Aluvathingal J."/>
            <person name="Nadendla S."/>
            <person name="Sichtig H."/>
        </authorList>
    </citation>
    <scope>NUCLEOTIDE SEQUENCE</scope>
    <source>
        <strain evidence="1">FDAARGOS_404</strain>
    </source>
</reference>
<dbReference type="Proteomes" id="UP000222768">
    <property type="component" value="Unassembled WGS sequence"/>
</dbReference>
<proteinExistence type="predicted"/>
<evidence type="ECO:0000313" key="4">
    <source>
        <dbReference type="Proteomes" id="UP000310719"/>
    </source>
</evidence>
<dbReference type="Proteomes" id="UP000310719">
    <property type="component" value="Chromosome"/>
</dbReference>
<gene>
    <name evidence="1" type="ORF">CRX53_08885</name>
    <name evidence="2" type="ORF">NCTC13032_03226</name>
</gene>
<dbReference type="RefSeq" id="WP_032617968.1">
    <property type="nucleotide sequence ID" value="NZ_CP083630.1"/>
</dbReference>
<dbReference type="EMBL" id="PDLK01000002">
    <property type="protein sequence ID" value="PHH04075.1"/>
    <property type="molecule type" value="Genomic_DNA"/>
</dbReference>
<dbReference type="AlphaFoldDB" id="A0A4V6JID4"/>